<dbReference type="Proteomes" id="UP000192333">
    <property type="component" value="Chromosome I"/>
</dbReference>
<protein>
    <submittedName>
        <fullName evidence="3">Putative collagen-binding domain of a collagenase</fullName>
    </submittedName>
</protein>
<evidence type="ECO:0000259" key="2">
    <source>
        <dbReference type="Pfam" id="PF13204"/>
    </source>
</evidence>
<dbReference type="Pfam" id="PF13204">
    <property type="entry name" value="Apiosidase"/>
    <property type="match status" value="1"/>
</dbReference>
<dbReference type="Gene3D" id="3.20.20.80">
    <property type="entry name" value="Glycosidases"/>
    <property type="match status" value="1"/>
</dbReference>
<dbReference type="InterPro" id="IPR025277">
    <property type="entry name" value="Apiosidase-like_cat_dom"/>
</dbReference>
<gene>
    <name evidence="3" type="ORF">SAMN00777080_2027</name>
</gene>
<sequence>MKGIFQTLTLLLVPALLMGQVPIQGPIKISENKRFFTQHDGSPFFWMADTAWELFHRTNREEADYYLTIRAKQGFNVVQAVALAEIDGLNDPNSYGEVPFQNVESLSFNQKYWEHVDYIIDLAAEKGIHIALLPTWGDKLFKDSWGVGPEIFSKENAEQFGELIGARYADKKNLIWVLGGDRNPRKDFEDVEIWNRMAKGIKSHSNKNNPILMTFHPQPNRPGGSSTWFHQEKWLDFNMHQTGHCPNQPTYRIISHDYGLNPTKPTLDGEPLYEEHPNCFNAKELGYSNPDDIRRIMYWNVFAGGAGQTYGCHAVWQMYTLDKKPINGPLKPWQKSLELPMANQVKHLKNLMLSKSYFNRIPDFGLVKSKQEDDEHFVIGTRDTAGTYAMIYFPSGRETELDFSILVNNKIKAEWFDPRTGVKFPYTGNELTKGKNRVLPPSQGKGNDWVLIVN</sequence>
<feature type="domain" description="Putative collagen-binding" evidence="1">
    <location>
        <begin position="361"/>
        <end position="453"/>
    </location>
</feature>
<evidence type="ECO:0000259" key="1">
    <source>
        <dbReference type="Pfam" id="PF12904"/>
    </source>
</evidence>
<dbReference type="PANTHER" id="PTHR37836:SF3">
    <property type="entry name" value="ENDOGLUCANASE"/>
    <property type="match status" value="1"/>
</dbReference>
<evidence type="ECO:0000313" key="4">
    <source>
        <dbReference type="Proteomes" id="UP000192333"/>
    </source>
</evidence>
<dbReference type="Pfam" id="PF12904">
    <property type="entry name" value="Collagen_bind_2"/>
    <property type="match status" value="1"/>
</dbReference>
<organism evidence="3 4">
    <name type="scientific">Aquiflexum balticum DSM 16537</name>
    <dbReference type="NCBI Taxonomy" id="758820"/>
    <lineage>
        <taxon>Bacteria</taxon>
        <taxon>Pseudomonadati</taxon>
        <taxon>Bacteroidota</taxon>
        <taxon>Cytophagia</taxon>
        <taxon>Cytophagales</taxon>
        <taxon>Cyclobacteriaceae</taxon>
        <taxon>Aquiflexum</taxon>
    </lineage>
</organism>
<keyword evidence="4" id="KW-1185">Reference proteome</keyword>
<name>A0A1W2H3D1_9BACT</name>
<proteinExistence type="predicted"/>
<reference evidence="4" key="1">
    <citation type="submission" date="2017-04" db="EMBL/GenBank/DDBJ databases">
        <authorList>
            <person name="Varghese N."/>
            <person name="Submissions S."/>
        </authorList>
    </citation>
    <scope>NUCLEOTIDE SEQUENCE [LARGE SCALE GENOMIC DNA]</scope>
    <source>
        <strain evidence="4">DSM 16537</strain>
    </source>
</reference>
<feature type="domain" description="Apiosidase-like catalytic" evidence="2">
    <location>
        <begin position="30"/>
        <end position="358"/>
    </location>
</feature>
<dbReference type="InterPro" id="IPR024749">
    <property type="entry name" value="Collagen-bd_put"/>
</dbReference>
<dbReference type="AlphaFoldDB" id="A0A1W2H3D1"/>
<dbReference type="OrthoDB" id="59486at2"/>
<dbReference type="SUPFAM" id="SSF51445">
    <property type="entry name" value="(Trans)glycosidases"/>
    <property type="match status" value="1"/>
</dbReference>
<dbReference type="PANTHER" id="PTHR37836">
    <property type="entry name" value="LMO1036 PROTEIN"/>
    <property type="match status" value="1"/>
</dbReference>
<accession>A0A1W2H3D1</accession>
<evidence type="ECO:0000313" key="3">
    <source>
        <dbReference type="EMBL" id="SMD43435.1"/>
    </source>
</evidence>
<dbReference type="STRING" id="758820.SAMN00777080_2027"/>
<dbReference type="InterPro" id="IPR017853">
    <property type="entry name" value="GH"/>
</dbReference>
<dbReference type="EMBL" id="LT838813">
    <property type="protein sequence ID" value="SMD43435.1"/>
    <property type="molecule type" value="Genomic_DNA"/>
</dbReference>